<sequence length="393" mass="45296">MEFLPDEVLCNIFNFCEEYHYSLSKVCLGWAQILFGDLDEQRNNFIEACIRDGSEIAKKFPLCLFTSKRIQVAILNNRIEILELVKEQISLFECSRTAGQAGNIPMIEWLIANVGRPYNAITIGAAKGGQLATLKWLRKKGFVLLPGVMTAAAESGSLETFQWLEKKGCPPEAEICDMAARSGCLKLLQRTRELNSPWREKTSLEAFRSGNLEMVKWMKEQECPWHQDNCLEAAQYGHLELVKWELQENGGKWTQEICKEVARFGGLEILKWARSQKKKIWKANYDTDEEMWVISDQFHPIENWESEIVDSAIEGNQLEVLQWAVKGGAQLKDQHLILAAEKGHLKIVQWIIGQEQPWHPNTLRSVKDWKVYKWAIENGCPEPEIRLRSWKFV</sequence>
<keyword evidence="2" id="KW-1185">Reference proteome</keyword>
<evidence type="ECO:0000313" key="2">
    <source>
        <dbReference type="Proteomes" id="UP000202176"/>
    </source>
</evidence>
<organism evidence="1 2">
    <name type="scientific">Pithovirus sibericum</name>
    <dbReference type="NCBI Taxonomy" id="1450746"/>
    <lineage>
        <taxon>Viruses</taxon>
        <taxon>Pithoviruses</taxon>
        <taxon>Orthopithovirinae</taxon>
        <taxon>Alphapithovirus</taxon>
        <taxon>Alphapithovirus sibericum</taxon>
    </lineage>
</organism>
<dbReference type="GeneID" id="18266218"/>
<protein>
    <submittedName>
        <fullName evidence="1">Ankyrin-repeat protein</fullName>
    </submittedName>
</protein>
<accession>W5S619</accession>
<dbReference type="PANTHER" id="PTHR46586:SF3">
    <property type="entry name" value="ANKYRIN REPEAT-CONTAINING PROTEIN"/>
    <property type="match status" value="1"/>
</dbReference>
<evidence type="ECO:0000313" key="1">
    <source>
        <dbReference type="EMBL" id="AHH01757.1"/>
    </source>
</evidence>
<dbReference type="SUPFAM" id="SSF48403">
    <property type="entry name" value="Ankyrin repeat"/>
    <property type="match status" value="1"/>
</dbReference>
<dbReference type="SUPFAM" id="SSF140860">
    <property type="entry name" value="Pseudo ankyrin repeat-like"/>
    <property type="match status" value="1"/>
</dbReference>
<dbReference type="Gene3D" id="1.25.40.20">
    <property type="entry name" value="Ankyrin repeat-containing domain"/>
    <property type="match status" value="1"/>
</dbReference>
<proteinExistence type="predicted"/>
<dbReference type="RefSeq" id="YP_009001092.1">
    <property type="nucleotide sequence ID" value="NC_023423.1"/>
</dbReference>
<gene>
    <name evidence="1" type="ORF">pv_190</name>
</gene>
<dbReference type="InterPro" id="IPR052050">
    <property type="entry name" value="SecEffector_AnkRepeat"/>
</dbReference>
<reference evidence="1 2" key="1">
    <citation type="journal article" date="2014" name="Proc. Natl. Acad. Sci. U.S.A.">
        <title>Thirty-thousand-year-old distant relative of giant icosahedral DNA viruses with a pandoravirus morphology.</title>
        <authorList>
            <person name="Legendre M."/>
            <person name="Bartoli J."/>
            <person name="Shmakova L."/>
            <person name="Jeudy S."/>
            <person name="Labadie K."/>
            <person name="Adrait A."/>
            <person name="Lescot M."/>
            <person name="Poirot O."/>
            <person name="Bertaux L."/>
            <person name="Bruley C."/>
            <person name="Coute Y."/>
            <person name="Rivkina E."/>
            <person name="Abergel C."/>
            <person name="Claverie J.M."/>
        </authorList>
    </citation>
    <scope>NUCLEOTIDE SEQUENCE [LARGE SCALE GENOMIC DNA]</scope>
    <source>
        <strain evidence="1">P1084-T</strain>
    </source>
</reference>
<dbReference type="OrthoDB" id="36556at10239"/>
<dbReference type="EMBL" id="KF740664">
    <property type="protein sequence ID" value="AHH01757.1"/>
    <property type="molecule type" value="Genomic_DNA"/>
</dbReference>
<dbReference type="PANTHER" id="PTHR46586">
    <property type="entry name" value="ANKYRIN REPEAT-CONTAINING PROTEIN"/>
    <property type="match status" value="1"/>
</dbReference>
<dbReference type="KEGG" id="vg:18266218"/>
<dbReference type="Proteomes" id="UP000202176">
    <property type="component" value="Segment"/>
</dbReference>
<name>W5S619_9VIRU</name>
<dbReference type="InterPro" id="IPR036770">
    <property type="entry name" value="Ankyrin_rpt-contain_sf"/>
</dbReference>